<feature type="transmembrane region" description="Helical" evidence="1">
    <location>
        <begin position="125"/>
        <end position="145"/>
    </location>
</feature>
<dbReference type="Pfam" id="PF09980">
    <property type="entry name" value="DUF2214"/>
    <property type="match status" value="1"/>
</dbReference>
<reference evidence="2 3" key="1">
    <citation type="journal article" date="2008" name="Int. J. Syst. Evol. Microbiol.">
        <title>Luteimonas marina sp. nov., isolated from seawater.</title>
        <authorList>
            <person name="Baik K.S."/>
            <person name="Park S.C."/>
            <person name="Kim M.S."/>
            <person name="Kim E.M."/>
            <person name="Park C."/>
            <person name="Chun J."/>
            <person name="Seong C.N."/>
        </authorList>
    </citation>
    <scope>NUCLEOTIDE SEQUENCE [LARGE SCALE GENOMIC DNA]</scope>
    <source>
        <strain evidence="2 3">FR1330</strain>
    </source>
</reference>
<dbReference type="RefSeq" id="WP_146384813.1">
    <property type="nucleotide sequence ID" value="NZ_VOHK01000001.1"/>
</dbReference>
<dbReference type="OrthoDB" id="826511at2"/>
<evidence type="ECO:0000256" key="1">
    <source>
        <dbReference type="SAM" id="Phobius"/>
    </source>
</evidence>
<dbReference type="InterPro" id="IPR018706">
    <property type="entry name" value="DUF2214_membrane"/>
</dbReference>
<evidence type="ECO:0000313" key="3">
    <source>
        <dbReference type="Proteomes" id="UP000319980"/>
    </source>
</evidence>
<comment type="caution">
    <text evidence="2">The sequence shown here is derived from an EMBL/GenBank/DDBJ whole genome shotgun (WGS) entry which is preliminary data.</text>
</comment>
<keyword evidence="1" id="KW-0472">Membrane</keyword>
<keyword evidence="1" id="KW-1133">Transmembrane helix</keyword>
<feature type="transmembrane region" description="Helical" evidence="1">
    <location>
        <begin position="44"/>
        <end position="64"/>
    </location>
</feature>
<organism evidence="2 3">
    <name type="scientific">Luteimonas marina</name>
    <dbReference type="NCBI Taxonomy" id="488485"/>
    <lineage>
        <taxon>Bacteria</taxon>
        <taxon>Pseudomonadati</taxon>
        <taxon>Pseudomonadota</taxon>
        <taxon>Gammaproteobacteria</taxon>
        <taxon>Lysobacterales</taxon>
        <taxon>Lysobacteraceae</taxon>
        <taxon>Luteimonas</taxon>
    </lineage>
</organism>
<dbReference type="Proteomes" id="UP000319980">
    <property type="component" value="Unassembled WGS sequence"/>
</dbReference>
<dbReference type="EMBL" id="VOHK01000001">
    <property type="protein sequence ID" value="TWT23578.1"/>
    <property type="molecule type" value="Genomic_DNA"/>
</dbReference>
<protein>
    <submittedName>
        <fullName evidence="2">DUF2214 family protein</fullName>
    </submittedName>
</protein>
<name>A0A5C5UCE0_9GAMM</name>
<accession>A0A5C5UCE0</accession>
<keyword evidence="3" id="KW-1185">Reference proteome</keyword>
<evidence type="ECO:0000313" key="2">
    <source>
        <dbReference type="EMBL" id="TWT23578.1"/>
    </source>
</evidence>
<sequence>MFRDFLLASAHHLLFFGLIAMLVVESALLARLPDAATVRRLVGIDRGYGITAGLLLVVGLVRVFHGVKGSDFYLHNPWFHAKLGAFLLAAALSIWPTLAFLRWRRVQDAQPQQLPDPSQVARVRGIIRVEIALIGVILVCAAAMARHGGLSL</sequence>
<feature type="transmembrane region" description="Helical" evidence="1">
    <location>
        <begin position="12"/>
        <end position="32"/>
    </location>
</feature>
<gene>
    <name evidence="2" type="ORF">FQY83_02770</name>
</gene>
<proteinExistence type="predicted"/>
<keyword evidence="1" id="KW-0812">Transmembrane</keyword>
<dbReference type="AlphaFoldDB" id="A0A5C5UCE0"/>
<feature type="transmembrane region" description="Helical" evidence="1">
    <location>
        <begin position="84"/>
        <end position="104"/>
    </location>
</feature>